<feature type="chain" id="PRO_5020694085" description="Peptidase S10" evidence="1">
    <location>
        <begin position="28"/>
        <end position="536"/>
    </location>
</feature>
<accession>A0A4S3KNU3</accession>
<dbReference type="Proteomes" id="UP000307749">
    <property type="component" value="Unassembled WGS sequence"/>
</dbReference>
<gene>
    <name evidence="2" type="ORF">B1806_07705</name>
</gene>
<keyword evidence="3" id="KW-1185">Reference proteome</keyword>
<proteinExistence type="predicted"/>
<dbReference type="RefSeq" id="WP_081125916.1">
    <property type="nucleotide sequence ID" value="NZ_LDOS01000001.1"/>
</dbReference>
<evidence type="ECO:0008006" key="4">
    <source>
        <dbReference type="Google" id="ProtNLM"/>
    </source>
</evidence>
<dbReference type="Pfam" id="PF00450">
    <property type="entry name" value="Peptidase_S10"/>
    <property type="match status" value="1"/>
</dbReference>
<dbReference type="AlphaFoldDB" id="A0A4S3KNU3"/>
<evidence type="ECO:0000313" key="2">
    <source>
        <dbReference type="EMBL" id="THD10579.1"/>
    </source>
</evidence>
<dbReference type="Gene3D" id="3.40.50.1820">
    <property type="entry name" value="alpha/beta hydrolase"/>
    <property type="match status" value="1"/>
</dbReference>
<organism evidence="2 3">
    <name type="scientific">Metallibacterium scheffleri</name>
    <dbReference type="NCBI Taxonomy" id="993689"/>
    <lineage>
        <taxon>Bacteria</taxon>
        <taxon>Pseudomonadati</taxon>
        <taxon>Pseudomonadota</taxon>
        <taxon>Gammaproteobacteria</taxon>
        <taxon>Lysobacterales</taxon>
        <taxon>Rhodanobacteraceae</taxon>
        <taxon>Metallibacterium</taxon>
    </lineage>
</organism>
<dbReference type="SUPFAM" id="SSF53474">
    <property type="entry name" value="alpha/beta-Hydrolases"/>
    <property type="match status" value="1"/>
</dbReference>
<dbReference type="GO" id="GO:0006508">
    <property type="term" value="P:proteolysis"/>
    <property type="evidence" value="ECO:0007669"/>
    <property type="project" value="InterPro"/>
</dbReference>
<protein>
    <recommendedName>
        <fullName evidence="4">Peptidase S10</fullName>
    </recommendedName>
</protein>
<dbReference type="STRING" id="993689.GCA_002077135_00481"/>
<dbReference type="GO" id="GO:0004185">
    <property type="term" value="F:serine-type carboxypeptidase activity"/>
    <property type="evidence" value="ECO:0007669"/>
    <property type="project" value="InterPro"/>
</dbReference>
<evidence type="ECO:0000256" key="1">
    <source>
        <dbReference type="SAM" id="SignalP"/>
    </source>
</evidence>
<name>A0A4S3KNU3_9GAMM</name>
<dbReference type="InterPro" id="IPR001563">
    <property type="entry name" value="Peptidase_S10"/>
</dbReference>
<keyword evidence="1" id="KW-0732">Signal</keyword>
<evidence type="ECO:0000313" key="3">
    <source>
        <dbReference type="Proteomes" id="UP000307749"/>
    </source>
</evidence>
<comment type="caution">
    <text evidence="2">The sequence shown here is derived from an EMBL/GenBank/DDBJ whole genome shotgun (WGS) entry which is preliminary data.</text>
</comment>
<feature type="signal peptide" evidence="1">
    <location>
        <begin position="1"/>
        <end position="27"/>
    </location>
</feature>
<reference evidence="2 3" key="1">
    <citation type="submission" date="2017-02" db="EMBL/GenBank/DDBJ databases">
        <title>Whole genome sequencing of Metallibacterium scheffleri DSM 24874 (T).</title>
        <authorList>
            <person name="Kumar S."/>
            <person name="Patil P."/>
            <person name="Patil P.B."/>
        </authorList>
    </citation>
    <scope>NUCLEOTIDE SEQUENCE [LARGE SCALE GENOMIC DNA]</scope>
    <source>
        <strain evidence="2 3">DSM 24874</strain>
    </source>
</reference>
<dbReference type="InterPro" id="IPR029058">
    <property type="entry name" value="AB_hydrolase_fold"/>
</dbReference>
<dbReference type="EMBL" id="MWQO01000024">
    <property type="protein sequence ID" value="THD10579.1"/>
    <property type="molecule type" value="Genomic_DNA"/>
</dbReference>
<sequence length="536" mass="57864">MKTIIQQAVLGAVLIAALPLLVPVARAAAKPAVAKTVKAAKPAPLPIPKARSVVTHHSVVIDGQRIDYTATAGTLLLYDAKHQATASVFYIAYTKDGVRDPARRPITFAYNGGPGFASALVDVGGFGPRRLVWPAPGDAKAAQPPYRLVPNADSILKSTDLVFIDAVGTGYSRIVGYGMPKMFYGINGDAHAFSQFIQRYVQQSGRFQSPKFLLGESYGTTRSAVLARDLVGKGVYLDGVILCSTVLDFATLNTNPGNDLPYELYLPSYAAVAWYHHRLHPQPPDLPAFVHQVEQFAGGAYAHALFQGAALPAAEKARIAAQLARYTGLPVALWLRADLRMPLSVFQRNLLGDGYSTGRFDARFITPELQPLDPESGGSAAGAATTAIWGALSTRFDDYLRNSLHYRSQHLYVQTSGTVFKAWDWGRYTPPLSALAQGVGSGKTLGRVRNVAPALARAMSNDPAMQLLLNNGWFDLATPFDATNYTIAHMGLPQALQGNIHEDYYKVGHMLYLNPAVLPQLAHNIDAFITHAAARG</sequence>